<dbReference type="RefSeq" id="WP_147088422.1">
    <property type="nucleotide sequence ID" value="NZ_VORM01000043.1"/>
</dbReference>
<evidence type="ECO:0000256" key="1">
    <source>
        <dbReference type="ARBA" id="ARBA00008791"/>
    </source>
</evidence>
<evidence type="ECO:0000259" key="2">
    <source>
        <dbReference type="Pfam" id="PF00582"/>
    </source>
</evidence>
<reference evidence="3 4" key="1">
    <citation type="submission" date="2019-08" db="EMBL/GenBank/DDBJ databases">
        <title>Genomes of Subsaximicrobium wynnwilliamsii strains.</title>
        <authorList>
            <person name="Bowman J.P."/>
        </authorList>
    </citation>
    <scope>NUCLEOTIDE SEQUENCE [LARGE SCALE GENOMIC DNA]</scope>
    <source>
        <strain evidence="3 4">2-80-2</strain>
    </source>
</reference>
<dbReference type="AlphaFoldDB" id="A0A5C6Z9Z3"/>
<keyword evidence="4" id="KW-1185">Reference proteome</keyword>
<dbReference type="Proteomes" id="UP000321578">
    <property type="component" value="Unassembled WGS sequence"/>
</dbReference>
<accession>A0A5C6Z9Z3</accession>
<name>A0A5C6Z9Z3_9FLAO</name>
<comment type="caution">
    <text evidence="3">The sequence shown here is derived from an EMBL/GenBank/DDBJ whole genome shotgun (WGS) entry which is preliminary data.</text>
</comment>
<organism evidence="3 4">
    <name type="scientific">Subsaximicrobium wynnwilliamsii</name>
    <dbReference type="NCBI Taxonomy" id="291179"/>
    <lineage>
        <taxon>Bacteria</taxon>
        <taxon>Pseudomonadati</taxon>
        <taxon>Bacteroidota</taxon>
        <taxon>Flavobacteriia</taxon>
        <taxon>Flavobacteriales</taxon>
        <taxon>Flavobacteriaceae</taxon>
        <taxon>Subsaximicrobium</taxon>
    </lineage>
</organism>
<sequence>MILLEKILFPVDVNIDTKEQLNSAMKIAKLCDSKIFIMHVLPDEGLNDAIKQIVIDYATETLNKIKAIFEKEGVEVSEPIIEYGKPVDSILKMAAKEHVNLILTGCGNKNEKEKFKRGSTAAELMRQSDIPVWVVKSGKENKLDNILCPIDFSEPSKYALNNAILLSEFFDANLTILGVFEPYEHLSPRFKVDINEINSHRREETKNKMDEFIKDFDLKGINHKIDIKSGAAHIEILETIKEEGHDLLVMGTHGRSGINRFVMGSVTEKVTREVPCSFMTTRTDVIIQLKINNEITEITEIETHFKKANDLVHGNFYKEAIGKYLICLEINSMHIPSMFKLTKVFKIIGDHAKAEYYSAMAKDVLTRLCDEKIEKEIRKHYLLED</sequence>
<dbReference type="InterPro" id="IPR006016">
    <property type="entry name" value="UspA"/>
</dbReference>
<evidence type="ECO:0000313" key="3">
    <source>
        <dbReference type="EMBL" id="TXD86658.1"/>
    </source>
</evidence>
<dbReference type="InterPro" id="IPR014729">
    <property type="entry name" value="Rossmann-like_a/b/a_fold"/>
</dbReference>
<feature type="domain" description="UspA" evidence="2">
    <location>
        <begin position="144"/>
        <end position="280"/>
    </location>
</feature>
<dbReference type="PANTHER" id="PTHR46268">
    <property type="entry name" value="STRESS RESPONSE PROTEIN NHAX"/>
    <property type="match status" value="1"/>
</dbReference>
<protein>
    <submittedName>
        <fullName evidence="3">Universal stress protein</fullName>
    </submittedName>
</protein>
<dbReference type="EMBL" id="VORO01000044">
    <property type="protein sequence ID" value="TXD86658.1"/>
    <property type="molecule type" value="Genomic_DNA"/>
</dbReference>
<dbReference type="SUPFAM" id="SSF52402">
    <property type="entry name" value="Adenine nucleotide alpha hydrolases-like"/>
    <property type="match status" value="2"/>
</dbReference>
<feature type="domain" description="UspA" evidence="2">
    <location>
        <begin position="5"/>
        <end position="136"/>
    </location>
</feature>
<proteinExistence type="inferred from homology"/>
<evidence type="ECO:0000313" key="4">
    <source>
        <dbReference type="Proteomes" id="UP000321578"/>
    </source>
</evidence>
<dbReference type="PRINTS" id="PR01438">
    <property type="entry name" value="UNVRSLSTRESS"/>
</dbReference>
<dbReference type="CDD" id="cd00293">
    <property type="entry name" value="USP-like"/>
    <property type="match status" value="2"/>
</dbReference>
<gene>
    <name evidence="3" type="ORF">ESY86_19650</name>
</gene>
<dbReference type="OrthoDB" id="9788959at2"/>
<comment type="similarity">
    <text evidence="1">Belongs to the universal stress protein A family.</text>
</comment>
<dbReference type="InterPro" id="IPR006015">
    <property type="entry name" value="Universal_stress_UspA"/>
</dbReference>
<dbReference type="Pfam" id="PF00582">
    <property type="entry name" value="Usp"/>
    <property type="match status" value="2"/>
</dbReference>
<dbReference type="PANTHER" id="PTHR46268:SF22">
    <property type="entry name" value="SENSOR PROTEIN KDPD-RELATED"/>
    <property type="match status" value="1"/>
</dbReference>
<dbReference type="Gene3D" id="3.40.50.620">
    <property type="entry name" value="HUPs"/>
    <property type="match status" value="2"/>
</dbReference>